<reference evidence="2 3" key="1">
    <citation type="journal article" date="2016" name="Front. Microbiol.">
        <title>Genome and transcriptome sequences reveal the specific parasitism of the nematophagous Purpureocillium lilacinum 36-1.</title>
        <authorList>
            <person name="Xie J."/>
            <person name="Li S."/>
            <person name="Mo C."/>
            <person name="Xiao X."/>
            <person name="Peng D."/>
            <person name="Wang G."/>
            <person name="Xiao Y."/>
        </authorList>
    </citation>
    <scope>NUCLEOTIDE SEQUENCE [LARGE SCALE GENOMIC DNA]</scope>
    <source>
        <strain evidence="2 3">36-1</strain>
    </source>
</reference>
<organism evidence="2 3">
    <name type="scientific">Purpureocillium lilacinum</name>
    <name type="common">Paecilomyces lilacinus</name>
    <dbReference type="NCBI Taxonomy" id="33203"/>
    <lineage>
        <taxon>Eukaryota</taxon>
        <taxon>Fungi</taxon>
        <taxon>Dikarya</taxon>
        <taxon>Ascomycota</taxon>
        <taxon>Pezizomycotina</taxon>
        <taxon>Sordariomycetes</taxon>
        <taxon>Hypocreomycetidae</taxon>
        <taxon>Hypocreales</taxon>
        <taxon>Ophiocordycipitaceae</taxon>
        <taxon>Purpureocillium</taxon>
    </lineage>
</organism>
<evidence type="ECO:0000256" key="1">
    <source>
        <dbReference type="SAM" id="MobiDB-lite"/>
    </source>
</evidence>
<accession>A0A2U3EEQ2</accession>
<dbReference type="Proteomes" id="UP000245956">
    <property type="component" value="Unassembled WGS sequence"/>
</dbReference>
<sequence length="264" mass="28682">MLAPVQVQWSTALAPHRTAPAPQAERAKRQQRQRGRQSASRSDQTPVGQQRITDNNHHRKPKTEILISRAPSRAAALPERRMQARSNTIGEAPPPRGSSRIASPPVVTITRSSISRARRVRDLGSPSGKYVPKAASPLKACSWRCGNRHADAGLGLTPVPQREALGVLGGSKRLGAKRNCIPLPRRRRASARNDLSVGAIQAVGGRRLTRNTSRHTRHTASCGNSLTKAQDENKRPAKALTAATCIRTSVPCIQTMLVMRAELN</sequence>
<proteinExistence type="predicted"/>
<evidence type="ECO:0000313" key="2">
    <source>
        <dbReference type="EMBL" id="PWI72933.1"/>
    </source>
</evidence>
<comment type="caution">
    <text evidence="2">The sequence shown here is derived from an EMBL/GenBank/DDBJ whole genome shotgun (WGS) entry which is preliminary data.</text>
</comment>
<feature type="region of interest" description="Disordered" evidence="1">
    <location>
        <begin position="1"/>
        <end position="103"/>
    </location>
</feature>
<dbReference type="EMBL" id="LCWV01000005">
    <property type="protein sequence ID" value="PWI72933.1"/>
    <property type="molecule type" value="Genomic_DNA"/>
</dbReference>
<name>A0A2U3EEQ2_PURLI</name>
<protein>
    <submittedName>
        <fullName evidence="2">Uncharacterized protein</fullName>
    </submittedName>
</protein>
<evidence type="ECO:0000313" key="3">
    <source>
        <dbReference type="Proteomes" id="UP000245956"/>
    </source>
</evidence>
<dbReference type="AlphaFoldDB" id="A0A2U3EEQ2"/>
<gene>
    <name evidence="2" type="ORF">PCL_09948</name>
</gene>